<gene>
    <name evidence="4" type="ORF">B0H63DRAFT_191928</name>
</gene>
<comment type="caution">
    <text evidence="4">The sequence shown here is derived from an EMBL/GenBank/DDBJ whole genome shotgun (WGS) entry which is preliminary data.</text>
</comment>
<proteinExistence type="predicted"/>
<evidence type="ECO:0000313" key="4">
    <source>
        <dbReference type="EMBL" id="KAK3386089.1"/>
    </source>
</evidence>
<evidence type="ECO:0000256" key="2">
    <source>
        <dbReference type="SAM" id="Phobius"/>
    </source>
</evidence>
<evidence type="ECO:0000256" key="3">
    <source>
        <dbReference type="SAM" id="SignalP"/>
    </source>
</evidence>
<feature type="region of interest" description="Disordered" evidence="1">
    <location>
        <begin position="164"/>
        <end position="200"/>
    </location>
</feature>
<dbReference type="Proteomes" id="UP001285441">
    <property type="component" value="Unassembled WGS sequence"/>
</dbReference>
<reference evidence="4" key="1">
    <citation type="journal article" date="2023" name="Mol. Phylogenet. Evol.">
        <title>Genome-scale phylogeny and comparative genomics of the fungal order Sordariales.</title>
        <authorList>
            <person name="Hensen N."/>
            <person name="Bonometti L."/>
            <person name="Westerberg I."/>
            <person name="Brannstrom I.O."/>
            <person name="Guillou S."/>
            <person name="Cros-Aarteil S."/>
            <person name="Calhoun S."/>
            <person name="Haridas S."/>
            <person name="Kuo A."/>
            <person name="Mondo S."/>
            <person name="Pangilinan J."/>
            <person name="Riley R."/>
            <person name="LaButti K."/>
            <person name="Andreopoulos B."/>
            <person name="Lipzen A."/>
            <person name="Chen C."/>
            <person name="Yan M."/>
            <person name="Daum C."/>
            <person name="Ng V."/>
            <person name="Clum A."/>
            <person name="Steindorff A."/>
            <person name="Ohm R.A."/>
            <person name="Martin F."/>
            <person name="Silar P."/>
            <person name="Natvig D.O."/>
            <person name="Lalanne C."/>
            <person name="Gautier V."/>
            <person name="Ament-Velasquez S.L."/>
            <person name="Kruys A."/>
            <person name="Hutchinson M.I."/>
            <person name="Powell A.J."/>
            <person name="Barry K."/>
            <person name="Miller A.N."/>
            <person name="Grigoriev I.V."/>
            <person name="Debuchy R."/>
            <person name="Gladieux P."/>
            <person name="Hiltunen Thoren M."/>
            <person name="Johannesson H."/>
        </authorList>
    </citation>
    <scope>NUCLEOTIDE SEQUENCE</scope>
    <source>
        <strain evidence="4">CBS 232.78</strain>
    </source>
</reference>
<feature type="compositionally biased region" description="Low complexity" evidence="1">
    <location>
        <begin position="164"/>
        <end position="176"/>
    </location>
</feature>
<feature type="compositionally biased region" description="Polar residues" evidence="1">
    <location>
        <begin position="177"/>
        <end position="200"/>
    </location>
</feature>
<feature type="compositionally biased region" description="Low complexity" evidence="1">
    <location>
        <begin position="293"/>
        <end position="316"/>
    </location>
</feature>
<accession>A0AAE0NR19</accession>
<feature type="transmembrane region" description="Helical" evidence="2">
    <location>
        <begin position="216"/>
        <end position="239"/>
    </location>
</feature>
<feature type="chain" id="PRO_5042177551" description="Mid2 domain-containing protein" evidence="3">
    <location>
        <begin position="28"/>
        <end position="357"/>
    </location>
</feature>
<reference evidence="4" key="2">
    <citation type="submission" date="2023-06" db="EMBL/GenBank/DDBJ databases">
        <authorList>
            <consortium name="Lawrence Berkeley National Laboratory"/>
            <person name="Haridas S."/>
            <person name="Hensen N."/>
            <person name="Bonometti L."/>
            <person name="Westerberg I."/>
            <person name="Brannstrom I.O."/>
            <person name="Guillou S."/>
            <person name="Cros-Aarteil S."/>
            <person name="Calhoun S."/>
            <person name="Kuo A."/>
            <person name="Mondo S."/>
            <person name="Pangilinan J."/>
            <person name="Riley R."/>
            <person name="LaButti K."/>
            <person name="Andreopoulos B."/>
            <person name="Lipzen A."/>
            <person name="Chen C."/>
            <person name="Yanf M."/>
            <person name="Daum C."/>
            <person name="Ng V."/>
            <person name="Clum A."/>
            <person name="Steindorff A."/>
            <person name="Ohm R."/>
            <person name="Martin F."/>
            <person name="Silar P."/>
            <person name="Natvig D."/>
            <person name="Lalanne C."/>
            <person name="Gautier V."/>
            <person name="Ament-velasquez S.L."/>
            <person name="Kruys A."/>
            <person name="Hutchinson M.I."/>
            <person name="Powell A.J."/>
            <person name="Barry K."/>
            <person name="Miller A.N."/>
            <person name="Grigoriev I.V."/>
            <person name="Debuchy R."/>
            <person name="Gladieux P."/>
            <person name="Thoren M.H."/>
            <person name="Johannesson H."/>
        </authorList>
    </citation>
    <scope>NUCLEOTIDE SEQUENCE</scope>
    <source>
        <strain evidence="4">CBS 232.78</strain>
    </source>
</reference>
<dbReference type="EMBL" id="JAULSW010000004">
    <property type="protein sequence ID" value="KAK3386089.1"/>
    <property type="molecule type" value="Genomic_DNA"/>
</dbReference>
<evidence type="ECO:0000256" key="1">
    <source>
        <dbReference type="SAM" id="MobiDB-lite"/>
    </source>
</evidence>
<organism evidence="4 5">
    <name type="scientific">Podospora didyma</name>
    <dbReference type="NCBI Taxonomy" id="330526"/>
    <lineage>
        <taxon>Eukaryota</taxon>
        <taxon>Fungi</taxon>
        <taxon>Dikarya</taxon>
        <taxon>Ascomycota</taxon>
        <taxon>Pezizomycotina</taxon>
        <taxon>Sordariomycetes</taxon>
        <taxon>Sordariomycetidae</taxon>
        <taxon>Sordariales</taxon>
        <taxon>Podosporaceae</taxon>
        <taxon>Podospora</taxon>
    </lineage>
</organism>
<feature type="region of interest" description="Disordered" evidence="1">
    <location>
        <begin position="243"/>
        <end position="357"/>
    </location>
</feature>
<evidence type="ECO:0008006" key="6">
    <source>
        <dbReference type="Google" id="ProtNLM"/>
    </source>
</evidence>
<feature type="signal peptide" evidence="3">
    <location>
        <begin position="1"/>
        <end position="27"/>
    </location>
</feature>
<keyword evidence="5" id="KW-1185">Reference proteome</keyword>
<keyword evidence="3" id="KW-0732">Signal</keyword>
<evidence type="ECO:0000313" key="5">
    <source>
        <dbReference type="Proteomes" id="UP001285441"/>
    </source>
</evidence>
<name>A0AAE0NR19_9PEZI</name>
<keyword evidence="2" id="KW-1133">Transmembrane helix</keyword>
<sequence length="357" mass="37207">MRSLPPMPTVLFAALVGFGSLLQGVRGQSSANATTCFDTWGNEDKGQVPCYSGTTTEGTVNCCNKGDVCLSNGLCLSPGAQNLMTQQGCTDKAWGKPCNKFCPETQQNKDLASQGFNDIVAVPCADSFNGSTNTVQYCCGPDPQACCKSAAWQPIAAGTIIPSQTTAAPTGPTSAANKATNTVTDPKTSTTGPSSTQSVDPNFLLAPPSGPDPVKIGLGVGFGIGIPLFIVFICMGVVLSRKKERTSTSGGRRRKNRPSRNDFRHRQMQSFGAIDTTLGPPSPTESAWQAWGPMSAASSSAWPTAPMPSASANSAAGRYTSGGASTPKAEMEASVGTVSLGRETPQKFELPDTEHHR</sequence>
<dbReference type="AlphaFoldDB" id="A0AAE0NR19"/>
<keyword evidence="2" id="KW-0472">Membrane</keyword>
<protein>
    <recommendedName>
        <fullName evidence="6">Mid2 domain-containing protein</fullName>
    </recommendedName>
</protein>
<feature type="compositionally biased region" description="Basic and acidic residues" evidence="1">
    <location>
        <begin position="344"/>
        <end position="357"/>
    </location>
</feature>
<keyword evidence="2" id="KW-0812">Transmembrane</keyword>